<evidence type="ECO:0000259" key="5">
    <source>
        <dbReference type="PROSITE" id="PS50280"/>
    </source>
</evidence>
<feature type="domain" description="SET" evidence="5">
    <location>
        <begin position="23"/>
        <end position="232"/>
    </location>
</feature>
<evidence type="ECO:0000256" key="2">
    <source>
        <dbReference type="ARBA" id="ARBA00022679"/>
    </source>
</evidence>
<dbReference type="PROSITE" id="PS50280">
    <property type="entry name" value="SET"/>
    <property type="match status" value="1"/>
</dbReference>
<dbReference type="Proteomes" id="UP001151518">
    <property type="component" value="Unassembled WGS sequence"/>
</dbReference>
<dbReference type="EMBL" id="JANBTW010000038">
    <property type="protein sequence ID" value="KAJ2676734.1"/>
    <property type="molecule type" value="Genomic_DNA"/>
</dbReference>
<feature type="compositionally biased region" description="Basic and acidic residues" evidence="4">
    <location>
        <begin position="447"/>
        <end position="456"/>
    </location>
</feature>
<comment type="caution">
    <text evidence="6">The sequence shown here is derived from an EMBL/GenBank/DDBJ whole genome shotgun (WGS) entry which is preliminary data.</text>
</comment>
<dbReference type="GO" id="GO:0032259">
    <property type="term" value="P:methylation"/>
    <property type="evidence" value="ECO:0007669"/>
    <property type="project" value="UniProtKB-KW"/>
</dbReference>
<evidence type="ECO:0000256" key="3">
    <source>
        <dbReference type="ARBA" id="ARBA00022691"/>
    </source>
</evidence>
<dbReference type="InterPro" id="IPR044432">
    <property type="entry name" value="Set10/Efm1_SET"/>
</dbReference>
<proteinExistence type="predicted"/>
<dbReference type="InterPro" id="IPR036464">
    <property type="entry name" value="Rubisco_LSMT_subst-bd_sf"/>
</dbReference>
<dbReference type="GO" id="GO:0016279">
    <property type="term" value="F:protein-lysine N-methyltransferase activity"/>
    <property type="evidence" value="ECO:0007669"/>
    <property type="project" value="InterPro"/>
</dbReference>
<keyword evidence="2" id="KW-0808">Transferase</keyword>
<dbReference type="OrthoDB" id="42889at2759"/>
<name>A0A9W8KY12_9FUNG</name>
<dbReference type="CDD" id="cd19180">
    <property type="entry name" value="SET_SpSET10-like"/>
    <property type="match status" value="1"/>
</dbReference>
<accession>A0A9W8KY12</accession>
<evidence type="ECO:0000256" key="1">
    <source>
        <dbReference type="ARBA" id="ARBA00022603"/>
    </source>
</evidence>
<dbReference type="PANTHER" id="PTHR13271">
    <property type="entry name" value="UNCHARACTERIZED PUTATIVE METHYLTRANSFERASE"/>
    <property type="match status" value="1"/>
</dbReference>
<organism evidence="6 7">
    <name type="scientific">Coemansia spiralis</name>
    <dbReference type="NCBI Taxonomy" id="417178"/>
    <lineage>
        <taxon>Eukaryota</taxon>
        <taxon>Fungi</taxon>
        <taxon>Fungi incertae sedis</taxon>
        <taxon>Zoopagomycota</taxon>
        <taxon>Kickxellomycotina</taxon>
        <taxon>Kickxellomycetes</taxon>
        <taxon>Kickxellales</taxon>
        <taxon>Kickxellaceae</taxon>
        <taxon>Coemansia</taxon>
    </lineage>
</organism>
<reference evidence="6" key="1">
    <citation type="submission" date="2022-07" db="EMBL/GenBank/DDBJ databases">
        <title>Phylogenomic reconstructions and comparative analyses of Kickxellomycotina fungi.</title>
        <authorList>
            <person name="Reynolds N.K."/>
            <person name="Stajich J.E."/>
            <person name="Barry K."/>
            <person name="Grigoriev I.V."/>
            <person name="Crous P."/>
            <person name="Smith M.E."/>
        </authorList>
    </citation>
    <scope>NUCLEOTIDE SEQUENCE</scope>
    <source>
        <strain evidence="6">NRRL 3115</strain>
    </source>
</reference>
<gene>
    <name evidence="6" type="ORF">GGI25_003486</name>
</gene>
<dbReference type="AlphaFoldDB" id="A0A9W8KY12"/>
<evidence type="ECO:0000256" key="4">
    <source>
        <dbReference type="SAM" id="MobiDB-lite"/>
    </source>
</evidence>
<dbReference type="GO" id="GO:0005634">
    <property type="term" value="C:nucleus"/>
    <property type="evidence" value="ECO:0007669"/>
    <property type="project" value="TreeGrafter"/>
</dbReference>
<dbReference type="InterPro" id="IPR046341">
    <property type="entry name" value="SET_dom_sf"/>
</dbReference>
<protein>
    <recommendedName>
        <fullName evidence="5">SET domain-containing protein</fullName>
    </recommendedName>
</protein>
<dbReference type="InterPro" id="IPR050600">
    <property type="entry name" value="SETD3_SETD6_MTase"/>
</dbReference>
<evidence type="ECO:0000313" key="7">
    <source>
        <dbReference type="Proteomes" id="UP001151518"/>
    </source>
</evidence>
<dbReference type="Gene3D" id="3.90.1420.10">
    <property type="entry name" value="Rubisco LSMT, substrate-binding domain"/>
    <property type="match status" value="1"/>
</dbReference>
<dbReference type="Pfam" id="PF09273">
    <property type="entry name" value="Rubis-subs-bind"/>
    <property type="match status" value="1"/>
</dbReference>
<dbReference type="Gene3D" id="3.90.1410.10">
    <property type="entry name" value="set domain protein methyltransferase, domain 1"/>
    <property type="match status" value="1"/>
</dbReference>
<dbReference type="InterPro" id="IPR001214">
    <property type="entry name" value="SET_dom"/>
</dbReference>
<evidence type="ECO:0000313" key="6">
    <source>
        <dbReference type="EMBL" id="KAJ2676734.1"/>
    </source>
</evidence>
<feature type="region of interest" description="Disordered" evidence="4">
    <location>
        <begin position="426"/>
        <end position="458"/>
    </location>
</feature>
<dbReference type="SUPFAM" id="SSF82199">
    <property type="entry name" value="SET domain"/>
    <property type="match status" value="1"/>
</dbReference>
<dbReference type="InterPro" id="IPR015353">
    <property type="entry name" value="Rubisco_LSMT_subst-bd"/>
</dbReference>
<dbReference type="PANTHER" id="PTHR13271:SF147">
    <property type="entry name" value="PROTEIN-LYSINE N-METHYLTRANSFERASE EFM1-RELATED"/>
    <property type="match status" value="1"/>
</dbReference>
<sequence>MGDNGKRLADFVAWLETNGADLSKVELRAGGGGGGNGVYALQDIGENERYAWIPHSLAITGNVCVAALGVADERLTDRPLLAAFLVHERFVNKRSFWKPYIDILPEASHTPMEFTAEERKLLRGTPLEHAVDDRLRKYREEHELTKQATGMSDEALSFERFVWAMGAVSSRSFSKDLVVGITGAGNEVLLPLLDMMNHMPMRKVSWIATDAGIEFVTGSAIPRGAQVLNNYGPKSNEELLMGYGFCVRHNPFSFYHIRLNYSRDPMARNKHALLERARLADTNHFIRKSALPGNLMPMLRVMAMTDTDVRHLERVDDGAEATAMGSGLGLRIELRARYLLEHLLTQKLELLRQNTRPCARPSTNASLALAYRGELGDILAATLDNLRAAESELAEFACRAFEEGSHALPLYMVATDTGLALPELTGDCEQPPVRPPTPTIGDDTEPAESHAAEPRVAKRPRTSAYKQQFVESVLLTTRSFASDPAFAAVVGEVDIDDDVLLALFVARILITPLSPWHAAVKRLETFMHPMLWPETKQSDAVEELDEIYATLFPLLSSHFPDTLPIEHFSRDRFLWAAGVVEALMLMVPNGDAEIEGVCLI</sequence>
<keyword evidence="1" id="KW-0489">Methyltransferase</keyword>
<keyword evidence="3" id="KW-0949">S-adenosyl-L-methionine</keyword>